<gene>
    <name evidence="5" type="ORF">EOI86_19185</name>
</gene>
<dbReference type="InterPro" id="IPR002577">
    <property type="entry name" value="HTH_HxlR"/>
</dbReference>
<accession>A0A437QKC9</accession>
<evidence type="ECO:0000256" key="3">
    <source>
        <dbReference type="ARBA" id="ARBA00023163"/>
    </source>
</evidence>
<keyword evidence="2" id="KW-0238">DNA-binding</keyword>
<dbReference type="Gene3D" id="1.10.10.10">
    <property type="entry name" value="Winged helix-like DNA-binding domain superfamily/Winged helix DNA-binding domain"/>
    <property type="match status" value="1"/>
</dbReference>
<keyword evidence="6" id="KW-1185">Reference proteome</keyword>
<dbReference type="PANTHER" id="PTHR33204">
    <property type="entry name" value="TRANSCRIPTIONAL REGULATOR, MARR FAMILY"/>
    <property type="match status" value="1"/>
</dbReference>
<evidence type="ECO:0000256" key="1">
    <source>
        <dbReference type="ARBA" id="ARBA00023015"/>
    </source>
</evidence>
<protein>
    <submittedName>
        <fullName evidence="5">Transcriptional regulator</fullName>
    </submittedName>
</protein>
<evidence type="ECO:0000313" key="5">
    <source>
        <dbReference type="EMBL" id="RVU34959.1"/>
    </source>
</evidence>
<dbReference type="OrthoDB" id="9800350at2"/>
<keyword evidence="1" id="KW-0805">Transcription regulation</keyword>
<dbReference type="InterPro" id="IPR036390">
    <property type="entry name" value="WH_DNA-bd_sf"/>
</dbReference>
<dbReference type="EMBL" id="SADE01000003">
    <property type="protein sequence ID" value="RVU34959.1"/>
    <property type="molecule type" value="Genomic_DNA"/>
</dbReference>
<dbReference type="InterPro" id="IPR036388">
    <property type="entry name" value="WH-like_DNA-bd_sf"/>
</dbReference>
<sequence>MALKVRKNKSPDPPTACPLTRCMAVIGGAWTVNVIWYLRAGPRRFSELRLDIPPISPKVLTTRLRELEDRGVVSRAVKPTSPPSVEYSLTELGQELIPAIDGIVRVGQKMKAP</sequence>
<reference evidence="6" key="1">
    <citation type="submission" date="2019-01" db="EMBL/GenBank/DDBJ databases">
        <title>Gri0909 isolated from a small marine red alga.</title>
        <authorList>
            <person name="Kim J."/>
            <person name="Jeong S.E."/>
            <person name="Jeon C.O."/>
        </authorList>
    </citation>
    <scope>NUCLEOTIDE SEQUENCE [LARGE SCALE GENOMIC DNA]</scope>
    <source>
        <strain evidence="6">Gri0909</strain>
    </source>
</reference>
<organism evidence="5 6">
    <name type="scientific">Hwanghaeella grinnelliae</name>
    <dbReference type="NCBI Taxonomy" id="2500179"/>
    <lineage>
        <taxon>Bacteria</taxon>
        <taxon>Pseudomonadati</taxon>
        <taxon>Pseudomonadota</taxon>
        <taxon>Alphaproteobacteria</taxon>
        <taxon>Rhodospirillales</taxon>
        <taxon>Rhodospirillaceae</taxon>
        <taxon>Hwanghaeella</taxon>
    </lineage>
</organism>
<dbReference type="AlphaFoldDB" id="A0A437QKC9"/>
<dbReference type="Pfam" id="PF01638">
    <property type="entry name" value="HxlR"/>
    <property type="match status" value="1"/>
</dbReference>
<feature type="domain" description="HTH hxlR-type" evidence="4">
    <location>
        <begin position="17"/>
        <end position="113"/>
    </location>
</feature>
<evidence type="ECO:0000256" key="2">
    <source>
        <dbReference type="ARBA" id="ARBA00023125"/>
    </source>
</evidence>
<dbReference type="GO" id="GO:0003677">
    <property type="term" value="F:DNA binding"/>
    <property type="evidence" value="ECO:0007669"/>
    <property type="project" value="UniProtKB-KW"/>
</dbReference>
<keyword evidence="3" id="KW-0804">Transcription</keyword>
<dbReference type="PROSITE" id="PS51118">
    <property type="entry name" value="HTH_HXLR"/>
    <property type="match status" value="1"/>
</dbReference>
<proteinExistence type="predicted"/>
<dbReference type="SUPFAM" id="SSF46785">
    <property type="entry name" value="Winged helix' DNA-binding domain"/>
    <property type="match status" value="1"/>
</dbReference>
<evidence type="ECO:0000313" key="6">
    <source>
        <dbReference type="Proteomes" id="UP000287447"/>
    </source>
</evidence>
<comment type="caution">
    <text evidence="5">The sequence shown here is derived from an EMBL/GenBank/DDBJ whole genome shotgun (WGS) entry which is preliminary data.</text>
</comment>
<dbReference type="Proteomes" id="UP000287447">
    <property type="component" value="Unassembled WGS sequence"/>
</dbReference>
<name>A0A437QKC9_9PROT</name>
<evidence type="ECO:0000259" key="4">
    <source>
        <dbReference type="PROSITE" id="PS51118"/>
    </source>
</evidence>